<evidence type="ECO:0000256" key="5">
    <source>
        <dbReference type="ARBA" id="ARBA00022989"/>
    </source>
</evidence>
<evidence type="ECO:0000256" key="1">
    <source>
        <dbReference type="ARBA" id="ARBA00004323"/>
    </source>
</evidence>
<evidence type="ECO:0000256" key="2">
    <source>
        <dbReference type="ARBA" id="ARBA00006339"/>
    </source>
</evidence>
<keyword evidence="3 9" id="KW-0808">Transferase</keyword>
<evidence type="ECO:0000256" key="9">
    <source>
        <dbReference type="RuleBase" id="RU364020"/>
    </source>
</evidence>
<dbReference type="Pfam" id="PF03567">
    <property type="entry name" value="Sulfotransfer_2"/>
    <property type="match status" value="1"/>
</dbReference>
<feature type="compositionally biased region" description="Low complexity" evidence="10">
    <location>
        <begin position="145"/>
        <end position="158"/>
    </location>
</feature>
<dbReference type="PANTHER" id="PTHR12137">
    <property type="entry name" value="CARBOHYDRATE SULFOTRANSFERASE"/>
    <property type="match status" value="1"/>
</dbReference>
<dbReference type="EC" id="2.8.2.-" evidence="9"/>
<dbReference type="EMBL" id="JACVVK020000629">
    <property type="protein sequence ID" value="KAK7461998.1"/>
    <property type="molecule type" value="Genomic_DNA"/>
</dbReference>
<keyword evidence="4" id="KW-0812">Transmembrane</keyword>
<dbReference type="Proteomes" id="UP001519460">
    <property type="component" value="Unassembled WGS sequence"/>
</dbReference>
<evidence type="ECO:0000256" key="4">
    <source>
        <dbReference type="ARBA" id="ARBA00022692"/>
    </source>
</evidence>
<keyword evidence="9" id="KW-0119">Carbohydrate metabolism</keyword>
<name>A0ABD0J5E8_9CAEN</name>
<keyword evidence="6 9" id="KW-0333">Golgi apparatus</keyword>
<protein>
    <recommendedName>
        <fullName evidence="9">Carbohydrate sulfotransferase</fullName>
        <ecNumber evidence="9">2.8.2.-</ecNumber>
    </recommendedName>
</protein>
<comment type="subcellular location">
    <subcellularLocation>
        <location evidence="1 9">Golgi apparatus membrane</location>
        <topology evidence="1 9">Single-pass type II membrane protein</topology>
    </subcellularLocation>
</comment>
<gene>
    <name evidence="11" type="ORF">BaRGS_00038580</name>
</gene>
<proteinExistence type="inferred from homology"/>
<organism evidence="11 12">
    <name type="scientific">Batillaria attramentaria</name>
    <dbReference type="NCBI Taxonomy" id="370345"/>
    <lineage>
        <taxon>Eukaryota</taxon>
        <taxon>Metazoa</taxon>
        <taxon>Spiralia</taxon>
        <taxon>Lophotrochozoa</taxon>
        <taxon>Mollusca</taxon>
        <taxon>Gastropoda</taxon>
        <taxon>Caenogastropoda</taxon>
        <taxon>Sorbeoconcha</taxon>
        <taxon>Cerithioidea</taxon>
        <taxon>Batillariidae</taxon>
        <taxon>Batillaria</taxon>
    </lineage>
</organism>
<keyword evidence="9" id="KW-0735">Signal-anchor</keyword>
<evidence type="ECO:0000256" key="8">
    <source>
        <dbReference type="ARBA" id="ARBA00023180"/>
    </source>
</evidence>
<evidence type="ECO:0000313" key="11">
    <source>
        <dbReference type="EMBL" id="KAK7461998.1"/>
    </source>
</evidence>
<reference evidence="11 12" key="1">
    <citation type="journal article" date="2023" name="Sci. Data">
        <title>Genome assembly of the Korean intertidal mud-creeper Batillaria attramentaria.</title>
        <authorList>
            <person name="Patra A.K."/>
            <person name="Ho P.T."/>
            <person name="Jun S."/>
            <person name="Lee S.J."/>
            <person name="Kim Y."/>
            <person name="Won Y.J."/>
        </authorList>
    </citation>
    <scope>NUCLEOTIDE SEQUENCE [LARGE SCALE GENOMIC DNA]</scope>
    <source>
        <strain evidence="11">Wonlab-2016</strain>
    </source>
</reference>
<comment type="caution">
    <text evidence="11">The sequence shown here is derived from an EMBL/GenBank/DDBJ whole genome shotgun (WGS) entry which is preliminary data.</text>
</comment>
<feature type="non-terminal residue" evidence="11">
    <location>
        <position position="327"/>
    </location>
</feature>
<dbReference type="PANTHER" id="PTHR12137:SF54">
    <property type="entry name" value="CARBOHYDRATE SULFOTRANSFERASE"/>
    <property type="match status" value="1"/>
</dbReference>
<sequence>MNYTTVAVTLNDSAVEDSSTRLGRSCSPREPYAKLLSGYVDKLFAPNPFFWSAIGKHIIQNVRPDASPKSLECGHDVTFPEFIKFVLESERTGKFKRDKHFVSSFDQCKPCNITYDIVGKMETFPQDAGLVLAQLGFNLSQSTLPSGAASARTTPSRTPSHRRTAGESDRQVHDLGGGEPKDLEEDADSRARGQTAAVADTSYKQYSLRSKDFTQVVKNVWQAFRTTDRKSAQKKAAMSSAYSLVPKADLEKLREYFLIDFDVFGYDSRPDVVFSAESTWDVFNHLQPRKCPKRFKEATPLGHAVLLARRPTEFSKWWSKMDGGDQL</sequence>
<dbReference type="AlphaFoldDB" id="A0ABD0J5E8"/>
<keyword evidence="12" id="KW-1185">Reference proteome</keyword>
<dbReference type="InterPro" id="IPR005331">
    <property type="entry name" value="Sulfotransferase"/>
</dbReference>
<evidence type="ECO:0000313" key="12">
    <source>
        <dbReference type="Proteomes" id="UP001519460"/>
    </source>
</evidence>
<evidence type="ECO:0000256" key="10">
    <source>
        <dbReference type="SAM" id="MobiDB-lite"/>
    </source>
</evidence>
<feature type="compositionally biased region" description="Basic and acidic residues" evidence="10">
    <location>
        <begin position="164"/>
        <end position="173"/>
    </location>
</feature>
<feature type="region of interest" description="Disordered" evidence="10">
    <location>
        <begin position="144"/>
        <end position="196"/>
    </location>
</feature>
<dbReference type="GO" id="GO:0000139">
    <property type="term" value="C:Golgi membrane"/>
    <property type="evidence" value="ECO:0007669"/>
    <property type="project" value="UniProtKB-SubCell"/>
</dbReference>
<keyword evidence="7" id="KW-0472">Membrane</keyword>
<accession>A0ABD0J5E8</accession>
<comment type="similarity">
    <text evidence="2 9">Belongs to the sulfotransferase 2 family.</text>
</comment>
<keyword evidence="8 9" id="KW-0325">Glycoprotein</keyword>
<evidence type="ECO:0000256" key="3">
    <source>
        <dbReference type="ARBA" id="ARBA00022679"/>
    </source>
</evidence>
<dbReference type="InterPro" id="IPR018011">
    <property type="entry name" value="Carb_sulfotrans_8-10"/>
</dbReference>
<dbReference type="GO" id="GO:0008146">
    <property type="term" value="F:sulfotransferase activity"/>
    <property type="evidence" value="ECO:0007669"/>
    <property type="project" value="UniProtKB-ARBA"/>
</dbReference>
<evidence type="ECO:0000256" key="6">
    <source>
        <dbReference type="ARBA" id="ARBA00023034"/>
    </source>
</evidence>
<keyword evidence="5" id="KW-1133">Transmembrane helix</keyword>
<evidence type="ECO:0000256" key="7">
    <source>
        <dbReference type="ARBA" id="ARBA00023136"/>
    </source>
</evidence>